<dbReference type="GO" id="GO:0003730">
    <property type="term" value="F:mRNA 3'-UTR binding"/>
    <property type="evidence" value="ECO:0007669"/>
    <property type="project" value="TreeGrafter"/>
</dbReference>
<dbReference type="AlphaFoldDB" id="A0AAE0KTZ8"/>
<evidence type="ECO:0000313" key="6">
    <source>
        <dbReference type="Proteomes" id="UP001190700"/>
    </source>
</evidence>
<dbReference type="SMART" id="SM00320">
    <property type="entry name" value="WD40"/>
    <property type="match status" value="7"/>
</dbReference>
<dbReference type="PANTHER" id="PTHR46362:SF1">
    <property type="entry name" value="GEM-ASSOCIATED PROTEIN 5"/>
    <property type="match status" value="1"/>
</dbReference>
<evidence type="ECO:0000256" key="2">
    <source>
        <dbReference type="ARBA" id="ARBA00022737"/>
    </source>
</evidence>
<accession>A0AAE0KTZ8</accession>
<dbReference type="SUPFAM" id="SSF50978">
    <property type="entry name" value="WD40 repeat-like"/>
    <property type="match status" value="1"/>
</dbReference>
<dbReference type="GO" id="GO:0000387">
    <property type="term" value="P:spliceosomal snRNP assembly"/>
    <property type="evidence" value="ECO:0007669"/>
    <property type="project" value="TreeGrafter"/>
</dbReference>
<dbReference type="Proteomes" id="UP001190700">
    <property type="component" value="Unassembled WGS sequence"/>
</dbReference>
<dbReference type="PROSITE" id="PS00678">
    <property type="entry name" value="WD_REPEATS_1"/>
    <property type="match status" value="1"/>
</dbReference>
<feature type="compositionally biased region" description="Low complexity" evidence="4">
    <location>
        <begin position="503"/>
        <end position="515"/>
    </location>
</feature>
<dbReference type="PROSITE" id="PS50082">
    <property type="entry name" value="WD_REPEATS_2"/>
    <property type="match status" value="1"/>
</dbReference>
<comment type="caution">
    <text evidence="5">The sequence shown here is derived from an EMBL/GenBank/DDBJ whole genome shotgun (WGS) entry which is preliminary data.</text>
</comment>
<dbReference type="InterPro" id="IPR052640">
    <property type="entry name" value="Gemin-5"/>
</dbReference>
<feature type="non-terminal residue" evidence="5">
    <location>
        <position position="543"/>
    </location>
</feature>
<feature type="region of interest" description="Disordered" evidence="4">
    <location>
        <begin position="482"/>
        <end position="543"/>
    </location>
</feature>
<keyword evidence="6" id="KW-1185">Reference proteome</keyword>
<evidence type="ECO:0000256" key="1">
    <source>
        <dbReference type="ARBA" id="ARBA00022574"/>
    </source>
</evidence>
<feature type="repeat" description="WD" evidence="3">
    <location>
        <begin position="440"/>
        <end position="475"/>
    </location>
</feature>
<dbReference type="EMBL" id="LGRX02017767">
    <property type="protein sequence ID" value="KAK3260389.1"/>
    <property type="molecule type" value="Genomic_DNA"/>
</dbReference>
<dbReference type="Pfam" id="PF00400">
    <property type="entry name" value="WD40"/>
    <property type="match status" value="4"/>
</dbReference>
<dbReference type="PANTHER" id="PTHR46362">
    <property type="entry name" value="GEM-ASSOCIATED PROTEIN 5"/>
    <property type="match status" value="1"/>
</dbReference>
<name>A0AAE0KTZ8_9CHLO</name>
<dbReference type="InterPro" id="IPR001680">
    <property type="entry name" value="WD40_rpt"/>
</dbReference>
<dbReference type="InterPro" id="IPR036322">
    <property type="entry name" value="WD40_repeat_dom_sf"/>
</dbReference>
<dbReference type="InterPro" id="IPR019775">
    <property type="entry name" value="WD40_repeat_CS"/>
</dbReference>
<proteinExistence type="predicted"/>
<feature type="compositionally biased region" description="Basic and acidic residues" evidence="4">
    <location>
        <begin position="523"/>
        <end position="536"/>
    </location>
</feature>
<evidence type="ECO:0000256" key="4">
    <source>
        <dbReference type="SAM" id="MobiDB-lite"/>
    </source>
</evidence>
<dbReference type="InterPro" id="IPR015943">
    <property type="entry name" value="WD40/YVTN_repeat-like_dom_sf"/>
</dbReference>
<gene>
    <name evidence="5" type="ORF">CYMTET_30651</name>
</gene>
<reference evidence="5 6" key="1">
    <citation type="journal article" date="2015" name="Genome Biol. Evol.">
        <title>Comparative Genomics of a Bacterivorous Green Alga Reveals Evolutionary Causalities and Consequences of Phago-Mixotrophic Mode of Nutrition.</title>
        <authorList>
            <person name="Burns J.A."/>
            <person name="Paasch A."/>
            <person name="Narechania A."/>
            <person name="Kim E."/>
        </authorList>
    </citation>
    <scope>NUCLEOTIDE SEQUENCE [LARGE SCALE GENOMIC DNA]</scope>
    <source>
        <strain evidence="5 6">PLY_AMNH</strain>
    </source>
</reference>
<keyword evidence="2" id="KW-0677">Repeat</keyword>
<protein>
    <submittedName>
        <fullName evidence="5">Uncharacterized protein</fullName>
    </submittedName>
</protein>
<dbReference type="GO" id="GO:0005634">
    <property type="term" value="C:nucleus"/>
    <property type="evidence" value="ECO:0007669"/>
    <property type="project" value="TreeGrafter"/>
</dbReference>
<dbReference type="GO" id="GO:0032797">
    <property type="term" value="C:SMN complex"/>
    <property type="evidence" value="ECO:0007669"/>
    <property type="project" value="TreeGrafter"/>
</dbReference>
<sequence length="543" mass="56111">MSAWVPQETPPLDVGATNSAPPFNQLLSAGNGGDVLMWQIPKASPLAGTTPAAIAPLKLGPPAVAHSRSVFGIVCPPAGAPQAHLTALTTSMDRYISMWELSGRTRQWGIPGLGGFVYQLAVSDQHPTLMAVACGDKSIRLWDAGGSSAGHSEGTMPHLLWRGLQNKVTAVAWHPTEEGLLAFGTDVGRVGVYEVFSQRHAVYTSCHAGCVTGLAWRASPSDGGGGTLFSIAVDGAVWRWPAAKIPGSAGGAAGRTMSISGRTLAVGERLPRPPGGAAGAKWSAMQWTSDARCFALGTSDGSVEVYTPLEDDTWRLLCAHREHTKRVTTVSWHPHGTSTALGVGEQLRVLGSTSDDGQVCIYGVCVDTEVAVKQASSRGGCLRRWAAHRKSVSALSWSPHDAGLVATACAEGLSKGFTGRRGGGSGVGISGEVPSLRAEHRAHHGRALCIQWSAVHPTVIVTGGEDQVLRAWDFSVAGQEVGQGSTGHLGEATSAEGDAQETGASHSGQGSAGSSTPAATLAPEEHVVAEEAEVKGDAAPSHA</sequence>
<organism evidence="5 6">
    <name type="scientific">Cymbomonas tetramitiformis</name>
    <dbReference type="NCBI Taxonomy" id="36881"/>
    <lineage>
        <taxon>Eukaryota</taxon>
        <taxon>Viridiplantae</taxon>
        <taxon>Chlorophyta</taxon>
        <taxon>Pyramimonadophyceae</taxon>
        <taxon>Pyramimonadales</taxon>
        <taxon>Pyramimonadaceae</taxon>
        <taxon>Cymbomonas</taxon>
    </lineage>
</organism>
<keyword evidence="1 3" id="KW-0853">WD repeat</keyword>
<dbReference type="SUPFAM" id="SSF75011">
    <property type="entry name" value="3-carboxy-cis,cis-mucoante lactonizing enzyme"/>
    <property type="match status" value="1"/>
</dbReference>
<evidence type="ECO:0000256" key="3">
    <source>
        <dbReference type="PROSITE-ProRule" id="PRU00221"/>
    </source>
</evidence>
<dbReference type="Gene3D" id="2.130.10.10">
    <property type="entry name" value="YVTN repeat-like/Quinoprotein amine dehydrogenase"/>
    <property type="match status" value="1"/>
</dbReference>
<evidence type="ECO:0000313" key="5">
    <source>
        <dbReference type="EMBL" id="KAK3260389.1"/>
    </source>
</evidence>